<evidence type="ECO:0000313" key="1">
    <source>
        <dbReference type="EMBL" id="PMD34575.1"/>
    </source>
</evidence>
<dbReference type="EMBL" id="KZ613953">
    <property type="protein sequence ID" value="PMD34575.1"/>
    <property type="molecule type" value="Genomic_DNA"/>
</dbReference>
<name>A0A2J6R7S8_HYAVF</name>
<accession>A0A2J6R7S8</accession>
<reference evidence="1 2" key="1">
    <citation type="submission" date="2016-04" db="EMBL/GenBank/DDBJ databases">
        <title>A degradative enzymes factory behind the ericoid mycorrhizal symbiosis.</title>
        <authorList>
            <consortium name="DOE Joint Genome Institute"/>
            <person name="Martino E."/>
            <person name="Morin E."/>
            <person name="Grelet G."/>
            <person name="Kuo A."/>
            <person name="Kohler A."/>
            <person name="Daghino S."/>
            <person name="Barry K."/>
            <person name="Choi C."/>
            <person name="Cichocki N."/>
            <person name="Clum A."/>
            <person name="Copeland A."/>
            <person name="Hainaut M."/>
            <person name="Haridas S."/>
            <person name="Labutti K."/>
            <person name="Lindquist E."/>
            <person name="Lipzen A."/>
            <person name="Khouja H.-R."/>
            <person name="Murat C."/>
            <person name="Ohm R."/>
            <person name="Olson A."/>
            <person name="Spatafora J."/>
            <person name="Veneault-Fourrey C."/>
            <person name="Henrissat B."/>
            <person name="Grigoriev I."/>
            <person name="Martin F."/>
            <person name="Perotto S."/>
        </authorList>
    </citation>
    <scope>NUCLEOTIDE SEQUENCE [LARGE SCALE GENOMIC DNA]</scope>
    <source>
        <strain evidence="1 2">F</strain>
    </source>
</reference>
<dbReference type="Proteomes" id="UP000235786">
    <property type="component" value="Unassembled WGS sequence"/>
</dbReference>
<keyword evidence="2" id="KW-1185">Reference proteome</keyword>
<dbReference type="AlphaFoldDB" id="A0A2J6R7S8"/>
<proteinExistence type="predicted"/>
<organism evidence="1 2">
    <name type="scientific">Hyaloscypha variabilis (strain UAMH 11265 / GT02V1 / F)</name>
    <name type="common">Meliniomyces variabilis</name>
    <dbReference type="NCBI Taxonomy" id="1149755"/>
    <lineage>
        <taxon>Eukaryota</taxon>
        <taxon>Fungi</taxon>
        <taxon>Dikarya</taxon>
        <taxon>Ascomycota</taxon>
        <taxon>Pezizomycotina</taxon>
        <taxon>Leotiomycetes</taxon>
        <taxon>Helotiales</taxon>
        <taxon>Hyaloscyphaceae</taxon>
        <taxon>Hyaloscypha</taxon>
        <taxon>Hyaloscypha variabilis</taxon>
    </lineage>
</organism>
<gene>
    <name evidence="1" type="ORF">L207DRAFT_533896</name>
</gene>
<evidence type="ECO:0008006" key="3">
    <source>
        <dbReference type="Google" id="ProtNLM"/>
    </source>
</evidence>
<protein>
    <recommendedName>
        <fullName evidence="3">Fungal N-terminal domain-containing protein</fullName>
    </recommendedName>
</protein>
<sequence>MWWKESLCLRNHRRPFEDSSEVHHCKPRETLTAASFPNYCTSIAITIALELASSIAGLIGLAGLFVQSASTLYTFCLAIPRVGAEVESVIEEVQRLENVLKSLGYVAEQSKSSAFSAKASEVGELLDKETL</sequence>
<evidence type="ECO:0000313" key="2">
    <source>
        <dbReference type="Proteomes" id="UP000235786"/>
    </source>
</evidence>
<dbReference type="OrthoDB" id="5344057at2759"/>